<evidence type="ECO:0000256" key="1">
    <source>
        <dbReference type="ARBA" id="ARBA00004141"/>
    </source>
</evidence>
<dbReference type="GeneID" id="20229480"/>
<comment type="subcellular location">
    <subcellularLocation>
        <location evidence="1">Membrane</location>
        <topology evidence="1">Multi-pass membrane protein</topology>
    </subcellularLocation>
</comment>
<proteinExistence type="predicted"/>
<name>F0YSS4_AURAN</name>
<dbReference type="eggNOG" id="KOG2322">
    <property type="taxonomic scope" value="Eukaryota"/>
</dbReference>
<feature type="non-terminal residue" evidence="6">
    <location>
        <position position="83"/>
    </location>
</feature>
<feature type="transmembrane region" description="Helical" evidence="5">
    <location>
        <begin position="17"/>
        <end position="38"/>
    </location>
</feature>
<dbReference type="KEGG" id="aaf:AURANDRAFT_9963"/>
<dbReference type="Pfam" id="PF01027">
    <property type="entry name" value="Bax1-I"/>
    <property type="match status" value="1"/>
</dbReference>
<feature type="non-terminal residue" evidence="6">
    <location>
        <position position="1"/>
    </location>
</feature>
<reference evidence="6 7" key="1">
    <citation type="journal article" date="2011" name="Proc. Natl. Acad. Sci. U.S.A.">
        <title>Niche of harmful alga Aureococcus anophagefferens revealed through ecogenomics.</title>
        <authorList>
            <person name="Gobler C.J."/>
            <person name="Berry D.L."/>
            <person name="Dyhrman S.T."/>
            <person name="Wilhelm S.W."/>
            <person name="Salamov A."/>
            <person name="Lobanov A.V."/>
            <person name="Zhang Y."/>
            <person name="Collier J.L."/>
            <person name="Wurch L.L."/>
            <person name="Kustka A.B."/>
            <person name="Dill B.D."/>
            <person name="Shah M."/>
            <person name="VerBerkmoes N.C."/>
            <person name="Kuo A."/>
            <person name="Terry A."/>
            <person name="Pangilinan J."/>
            <person name="Lindquist E.A."/>
            <person name="Lucas S."/>
            <person name="Paulsen I.T."/>
            <person name="Hattenrath-Lehmann T.K."/>
            <person name="Talmage S.C."/>
            <person name="Walker E.A."/>
            <person name="Koch F."/>
            <person name="Burson A.M."/>
            <person name="Marcoval M.A."/>
            <person name="Tang Y.Z."/>
            <person name="Lecleir G.R."/>
            <person name="Coyne K.J."/>
            <person name="Berg G.M."/>
            <person name="Bertrand E.M."/>
            <person name="Saito M.A."/>
            <person name="Gladyshev V.N."/>
            <person name="Grigoriev I.V."/>
        </authorList>
    </citation>
    <scope>NUCLEOTIDE SEQUENCE [LARGE SCALE GENOMIC DNA]</scope>
    <source>
        <strain evidence="7">CCMP 1984</strain>
    </source>
</reference>
<dbReference type="GO" id="GO:0016020">
    <property type="term" value="C:membrane"/>
    <property type="evidence" value="ECO:0007669"/>
    <property type="project" value="UniProtKB-SubCell"/>
</dbReference>
<dbReference type="Proteomes" id="UP000002729">
    <property type="component" value="Unassembled WGS sequence"/>
</dbReference>
<dbReference type="RefSeq" id="XP_009043466.1">
    <property type="nucleotide sequence ID" value="XM_009045218.1"/>
</dbReference>
<protein>
    <submittedName>
        <fullName evidence="6">Uncharacterized protein</fullName>
    </submittedName>
</protein>
<evidence type="ECO:0000313" key="6">
    <source>
        <dbReference type="EMBL" id="EGB01835.1"/>
    </source>
</evidence>
<organism evidence="7">
    <name type="scientific">Aureococcus anophagefferens</name>
    <name type="common">Harmful bloom alga</name>
    <dbReference type="NCBI Taxonomy" id="44056"/>
    <lineage>
        <taxon>Eukaryota</taxon>
        <taxon>Sar</taxon>
        <taxon>Stramenopiles</taxon>
        <taxon>Ochrophyta</taxon>
        <taxon>Pelagophyceae</taxon>
        <taxon>Pelagomonadales</taxon>
        <taxon>Pelagomonadaceae</taxon>
        <taxon>Aureococcus</taxon>
    </lineage>
</organism>
<dbReference type="InterPro" id="IPR006214">
    <property type="entry name" value="Bax_inhibitor_1-related"/>
</dbReference>
<dbReference type="OMA" id="ASVHIRX"/>
<evidence type="ECO:0000256" key="2">
    <source>
        <dbReference type="ARBA" id="ARBA00022692"/>
    </source>
</evidence>
<evidence type="ECO:0000256" key="3">
    <source>
        <dbReference type="ARBA" id="ARBA00022989"/>
    </source>
</evidence>
<dbReference type="EMBL" id="GL834114">
    <property type="protein sequence ID" value="EGB01835.1"/>
    <property type="molecule type" value="Genomic_DNA"/>
</dbReference>
<evidence type="ECO:0000256" key="4">
    <source>
        <dbReference type="ARBA" id="ARBA00023136"/>
    </source>
</evidence>
<accession>F0YSS4</accession>
<dbReference type="InParanoid" id="F0YSS4"/>
<sequence length="83" mass="8904">ADAAVHKALRLGFIRKVYGILTVQLALTAAVASALTLVDSARDFVLGTPSLLWVGMFASVGVLVALMLYKDRHPLNAQLLLAW</sequence>
<keyword evidence="2 5" id="KW-0812">Transmembrane</keyword>
<keyword evidence="7" id="KW-1185">Reference proteome</keyword>
<evidence type="ECO:0000313" key="7">
    <source>
        <dbReference type="Proteomes" id="UP000002729"/>
    </source>
</evidence>
<feature type="transmembrane region" description="Helical" evidence="5">
    <location>
        <begin position="50"/>
        <end position="69"/>
    </location>
</feature>
<gene>
    <name evidence="6" type="ORF">AURANDRAFT_9963</name>
</gene>
<keyword evidence="4 5" id="KW-0472">Membrane</keyword>
<evidence type="ECO:0000256" key="5">
    <source>
        <dbReference type="SAM" id="Phobius"/>
    </source>
</evidence>
<keyword evidence="3 5" id="KW-1133">Transmembrane helix</keyword>
<dbReference type="AlphaFoldDB" id="F0YSS4"/>
<dbReference type="OrthoDB" id="7933078at2759"/>